<evidence type="ECO:0000313" key="2">
    <source>
        <dbReference type="Proteomes" id="UP000191110"/>
    </source>
</evidence>
<dbReference type="PANTHER" id="PTHR38436">
    <property type="entry name" value="POLYKETIDE CYCLASE SNOAL-LIKE DOMAIN"/>
    <property type="match status" value="1"/>
</dbReference>
<gene>
    <name evidence="1" type="ORF">BOW53_15435</name>
</gene>
<sequence length="138" mass="15362">MSTEENKALARRFRETMDEGHGAGMEEFVAPQVVMNFPGVPPLSRDQVKELVVAFYSAFPDLRQIFNDQIAEGEKVVSRVSFCGTHKGDFQGVPPTGKKVEFEAVLIDRFEDGKIVEHWSSLDMFGLMQQLGAIPAAE</sequence>
<dbReference type="OrthoDB" id="129343at2"/>
<dbReference type="InterPro" id="IPR032710">
    <property type="entry name" value="NTF2-like_dom_sf"/>
</dbReference>
<evidence type="ECO:0000313" key="1">
    <source>
        <dbReference type="EMBL" id="OOZ38490.1"/>
    </source>
</evidence>
<dbReference type="RefSeq" id="WP_078484982.1">
    <property type="nucleotide sequence ID" value="NZ_MPRL01000088.1"/>
</dbReference>
<dbReference type="Gene3D" id="3.10.450.50">
    <property type="match status" value="1"/>
</dbReference>
<protein>
    <recommendedName>
        <fullName evidence="3">Ester cyclase</fullName>
    </recommendedName>
</protein>
<name>A0A1T2L0F0_9GAMM</name>
<dbReference type="AlphaFoldDB" id="A0A1T2L0F0"/>
<dbReference type="SUPFAM" id="SSF54427">
    <property type="entry name" value="NTF2-like"/>
    <property type="match status" value="1"/>
</dbReference>
<dbReference type="EMBL" id="MPRL01000088">
    <property type="protein sequence ID" value="OOZ38490.1"/>
    <property type="molecule type" value="Genomic_DNA"/>
</dbReference>
<proteinExistence type="predicted"/>
<reference evidence="1 2" key="1">
    <citation type="submission" date="2016-11" db="EMBL/GenBank/DDBJ databases">
        <title>Mixed transmission modes and dynamic genome evolution in an obligate animal-bacterial symbiosis.</title>
        <authorList>
            <person name="Russell S.L."/>
            <person name="Corbett-Detig R.B."/>
            <person name="Cavanaugh C.M."/>
        </authorList>
    </citation>
    <scope>NUCLEOTIDE SEQUENCE [LARGE SCALE GENOMIC DNA]</scope>
    <source>
        <strain evidence="1">Sveles-Q1</strain>
    </source>
</reference>
<keyword evidence="2" id="KW-1185">Reference proteome</keyword>
<comment type="caution">
    <text evidence="1">The sequence shown here is derived from an EMBL/GenBank/DDBJ whole genome shotgun (WGS) entry which is preliminary data.</text>
</comment>
<organism evidence="1 2">
    <name type="scientific">Solemya pervernicosa gill symbiont</name>
    <dbReference type="NCBI Taxonomy" id="642797"/>
    <lineage>
        <taxon>Bacteria</taxon>
        <taxon>Pseudomonadati</taxon>
        <taxon>Pseudomonadota</taxon>
        <taxon>Gammaproteobacteria</taxon>
        <taxon>sulfur-oxidizing symbionts</taxon>
    </lineage>
</organism>
<dbReference type="Proteomes" id="UP000191110">
    <property type="component" value="Unassembled WGS sequence"/>
</dbReference>
<dbReference type="PANTHER" id="PTHR38436:SF1">
    <property type="entry name" value="ESTER CYCLASE"/>
    <property type="match status" value="1"/>
</dbReference>
<evidence type="ECO:0008006" key="3">
    <source>
        <dbReference type="Google" id="ProtNLM"/>
    </source>
</evidence>
<dbReference type="GO" id="GO:0030638">
    <property type="term" value="P:polyketide metabolic process"/>
    <property type="evidence" value="ECO:0007669"/>
    <property type="project" value="InterPro"/>
</dbReference>
<dbReference type="InterPro" id="IPR009959">
    <property type="entry name" value="Cyclase_SnoaL-like"/>
</dbReference>
<accession>A0A1T2L0F0</accession>
<dbReference type="Pfam" id="PF07366">
    <property type="entry name" value="SnoaL"/>
    <property type="match status" value="1"/>
</dbReference>